<dbReference type="EnsemblMetazoa" id="SCAU015251-RA">
    <property type="protein sequence ID" value="SCAU015251-PA"/>
    <property type="gene ID" value="SCAU015251"/>
</dbReference>
<feature type="domain" description="AMP-binding enzyme C-terminal" evidence="4">
    <location>
        <begin position="441"/>
        <end position="518"/>
    </location>
</feature>
<dbReference type="GO" id="GO:0004467">
    <property type="term" value="F:long-chain fatty acid-CoA ligase activity"/>
    <property type="evidence" value="ECO:0007669"/>
    <property type="project" value="TreeGrafter"/>
</dbReference>
<evidence type="ECO:0000256" key="1">
    <source>
        <dbReference type="ARBA" id="ARBA00004275"/>
    </source>
</evidence>
<protein>
    <recommendedName>
        <fullName evidence="7">AMP-dependent synthetase/ligase domain-containing protein</fullName>
    </recommendedName>
</protein>
<reference evidence="5" key="1">
    <citation type="submission" date="2020-05" db="UniProtKB">
        <authorList>
            <consortium name="EnsemblMetazoa"/>
        </authorList>
    </citation>
    <scope>IDENTIFICATION</scope>
    <source>
        <strain evidence="5">USDA</strain>
    </source>
</reference>
<dbReference type="Proteomes" id="UP000095300">
    <property type="component" value="Unassembled WGS sequence"/>
</dbReference>
<evidence type="ECO:0000259" key="3">
    <source>
        <dbReference type="Pfam" id="PF00501"/>
    </source>
</evidence>
<dbReference type="InterPro" id="IPR025110">
    <property type="entry name" value="AMP-bd_C"/>
</dbReference>
<keyword evidence="2" id="KW-0576">Peroxisome</keyword>
<dbReference type="AlphaFoldDB" id="A0A1I8Q9Z1"/>
<dbReference type="PROSITE" id="PS00455">
    <property type="entry name" value="AMP_BINDING"/>
    <property type="match status" value="1"/>
</dbReference>
<dbReference type="STRING" id="35570.A0A1I8Q9Z1"/>
<accession>A0A1I8Q9Z1</accession>
<dbReference type="InterPro" id="IPR042099">
    <property type="entry name" value="ANL_N_sf"/>
</dbReference>
<feature type="domain" description="AMP-dependent synthetase/ligase" evidence="3">
    <location>
        <begin position="37"/>
        <end position="390"/>
    </location>
</feature>
<dbReference type="VEuPathDB" id="VectorBase:SCAU015251"/>
<dbReference type="GO" id="GO:0046949">
    <property type="term" value="P:fatty-acyl-CoA biosynthetic process"/>
    <property type="evidence" value="ECO:0007669"/>
    <property type="project" value="TreeGrafter"/>
</dbReference>
<dbReference type="InterPro" id="IPR045851">
    <property type="entry name" value="AMP-bd_C_sf"/>
</dbReference>
<dbReference type="PANTHER" id="PTHR24096">
    <property type="entry name" value="LONG-CHAIN-FATTY-ACID--COA LIGASE"/>
    <property type="match status" value="1"/>
</dbReference>
<dbReference type="FunFam" id="3.40.50.12780:FF:000025">
    <property type="entry name" value="luciferin 4-monooxygenase"/>
    <property type="match status" value="1"/>
</dbReference>
<dbReference type="Gene3D" id="3.30.300.30">
    <property type="match status" value="1"/>
</dbReference>
<dbReference type="Pfam" id="PF00501">
    <property type="entry name" value="AMP-binding"/>
    <property type="match status" value="1"/>
</dbReference>
<comment type="subcellular location">
    <subcellularLocation>
        <location evidence="1">Peroxisome</location>
    </subcellularLocation>
</comment>
<dbReference type="SUPFAM" id="SSF56801">
    <property type="entry name" value="Acetyl-CoA synthetase-like"/>
    <property type="match status" value="1"/>
</dbReference>
<dbReference type="Pfam" id="PF13193">
    <property type="entry name" value="AMP-binding_C"/>
    <property type="match status" value="1"/>
</dbReference>
<keyword evidence="6" id="KW-1185">Reference proteome</keyword>
<organism evidence="5 6">
    <name type="scientific">Stomoxys calcitrans</name>
    <name type="common">Stable fly</name>
    <name type="synonym">Conops calcitrans</name>
    <dbReference type="NCBI Taxonomy" id="35570"/>
    <lineage>
        <taxon>Eukaryota</taxon>
        <taxon>Metazoa</taxon>
        <taxon>Ecdysozoa</taxon>
        <taxon>Arthropoda</taxon>
        <taxon>Hexapoda</taxon>
        <taxon>Insecta</taxon>
        <taxon>Pterygota</taxon>
        <taxon>Neoptera</taxon>
        <taxon>Endopterygota</taxon>
        <taxon>Diptera</taxon>
        <taxon>Brachycera</taxon>
        <taxon>Muscomorpha</taxon>
        <taxon>Muscoidea</taxon>
        <taxon>Muscidae</taxon>
        <taxon>Stomoxys</taxon>
    </lineage>
</organism>
<dbReference type="CDD" id="cd05911">
    <property type="entry name" value="Firefly_Luc_like"/>
    <property type="match status" value="1"/>
</dbReference>
<proteinExistence type="predicted"/>
<gene>
    <name evidence="5" type="primary">106092272</name>
</gene>
<name>A0A1I8Q9Z1_STOCA</name>
<dbReference type="InterPro" id="IPR000873">
    <property type="entry name" value="AMP-dep_synth/lig_dom"/>
</dbReference>
<sequence>MDLFKVNYDEREKIWSGSKIVPLHNIEHHSPGRILFSQMKMRPSKVIQIDDFDGKTLTNQEMLNFSIRIARHLKKMGMGHDDIVGMAAQNTTYLAPAVLGCFLNCTPFHAIHPNFKEAAAKHCFGITKPSIIFCDGTNYEVIKNATIHFKPAIYTLSDHIEGVPSVLDLLEPTEMELFFQPEPLTLGADQTVAILCSSGTTGLPKAVTLSARTIVLETFLLNGESVYYSPSCLDWVSGLISLVMNIYSSCTRIISRKTFTSEYFMELMEKYGITCAMLSPMHISALTLSPQCTTEKMSTLQCVTSGGAGISAQTLTKFQSIVPKCMICFGYGCTEFGGIASNIGLGRANSVGKVLFNVKLRIVDDDGKNLGPHKVGEVVVQAPFKWGGYYSNPMETQRVLDSKGWYYTGDLGYMDEEHFLYIVDRKKDILKYRSLHFWPGEIENVVLELKEVVDCCVVGIFDERFGDLAGALVVKRKDAAITAQQIVNYVKERLVEPEKQLHNGVYFIQELPRNNNGKVLRPEAKEIFRNLMQTSSIDYVLL</sequence>
<evidence type="ECO:0008006" key="7">
    <source>
        <dbReference type="Google" id="ProtNLM"/>
    </source>
</evidence>
<evidence type="ECO:0000256" key="2">
    <source>
        <dbReference type="ARBA" id="ARBA00023140"/>
    </source>
</evidence>
<dbReference type="OrthoDB" id="10253869at2759"/>
<dbReference type="PANTHER" id="PTHR24096:SF353">
    <property type="entry name" value="GH16244P-RELATED"/>
    <property type="match status" value="1"/>
</dbReference>
<dbReference type="KEGG" id="scac:106092272"/>
<evidence type="ECO:0000313" key="5">
    <source>
        <dbReference type="EnsemblMetazoa" id="SCAU015251-PA"/>
    </source>
</evidence>
<evidence type="ECO:0000259" key="4">
    <source>
        <dbReference type="Pfam" id="PF13193"/>
    </source>
</evidence>
<evidence type="ECO:0000313" key="6">
    <source>
        <dbReference type="Proteomes" id="UP000095300"/>
    </source>
</evidence>
<dbReference type="InterPro" id="IPR020845">
    <property type="entry name" value="AMP-binding_CS"/>
</dbReference>
<dbReference type="Gene3D" id="3.40.50.12780">
    <property type="entry name" value="N-terminal domain of ligase-like"/>
    <property type="match status" value="1"/>
</dbReference>
<dbReference type="GO" id="GO:0005777">
    <property type="term" value="C:peroxisome"/>
    <property type="evidence" value="ECO:0007669"/>
    <property type="project" value="UniProtKB-SubCell"/>
</dbReference>